<dbReference type="Proteomes" id="UP001165121">
    <property type="component" value="Unassembled WGS sequence"/>
</dbReference>
<accession>A0A9W6YB70</accession>
<reference evidence="1" key="1">
    <citation type="submission" date="2023-04" db="EMBL/GenBank/DDBJ databases">
        <title>Phytophthora fragariaefolia NBRC 109709.</title>
        <authorList>
            <person name="Ichikawa N."/>
            <person name="Sato H."/>
            <person name="Tonouchi N."/>
        </authorList>
    </citation>
    <scope>NUCLEOTIDE SEQUENCE</scope>
    <source>
        <strain evidence="1">NBRC 109709</strain>
    </source>
</reference>
<evidence type="ECO:0000313" key="1">
    <source>
        <dbReference type="EMBL" id="GMF57553.1"/>
    </source>
</evidence>
<name>A0A9W6YB70_9STRA</name>
<dbReference type="PANTHER" id="PTHR42648">
    <property type="entry name" value="TRANSPOSASE, PUTATIVE-RELATED"/>
    <property type="match status" value="1"/>
</dbReference>
<proteinExistence type="predicted"/>
<keyword evidence="2" id="KW-1185">Reference proteome</keyword>
<gene>
    <name evidence="1" type="ORF">Pfra01_002457900</name>
</gene>
<evidence type="ECO:0000313" key="2">
    <source>
        <dbReference type="Proteomes" id="UP001165121"/>
    </source>
</evidence>
<dbReference type="OrthoDB" id="117847at2759"/>
<dbReference type="AlphaFoldDB" id="A0A9W6YB70"/>
<comment type="caution">
    <text evidence="1">The sequence shown here is derived from an EMBL/GenBank/DDBJ whole genome shotgun (WGS) entry which is preliminary data.</text>
</comment>
<dbReference type="EMBL" id="BSXT01004368">
    <property type="protein sequence ID" value="GMF57553.1"/>
    <property type="molecule type" value="Genomic_DNA"/>
</dbReference>
<organism evidence="1 2">
    <name type="scientific">Phytophthora fragariaefolia</name>
    <dbReference type="NCBI Taxonomy" id="1490495"/>
    <lineage>
        <taxon>Eukaryota</taxon>
        <taxon>Sar</taxon>
        <taxon>Stramenopiles</taxon>
        <taxon>Oomycota</taxon>
        <taxon>Peronosporomycetes</taxon>
        <taxon>Peronosporales</taxon>
        <taxon>Peronosporaceae</taxon>
        <taxon>Phytophthora</taxon>
    </lineage>
</organism>
<sequence length="236" mass="26460">MAKVDSTRTDYLTHAEEFAHFAQAWEIETKKKNVGKELVGAPAKVVMTALETEAEGARELSADVQQGTLLDFHKRLGHLNYDSVEKLARDPSSGIALTDPKRLNCLTCAEGKQSKGKQSRKDSGANSPIERIGGVICSDLKGPMTPKDRLGNRYMVNFVDHKSNYLRVFLAKTKDQAAKKFEHFLVFFETEFNTSNPIGIPYSPLFLTYELTYTGKSVQYIMIQALSHATWSKRVH</sequence>
<protein>
    <submittedName>
        <fullName evidence="1">Unnamed protein product</fullName>
    </submittedName>
</protein>
<dbReference type="InterPro" id="IPR039537">
    <property type="entry name" value="Retrotran_Ty1/copia-like"/>
</dbReference>
<dbReference type="PANTHER" id="PTHR42648:SF28">
    <property type="entry name" value="TRANSPOSON-ENCODED PROTEIN WITH RIBONUCLEASE H-LIKE AND RETROVIRUS ZINC FINGER-LIKE DOMAINS"/>
    <property type="match status" value="1"/>
</dbReference>